<dbReference type="Proteomes" id="UP000250043">
    <property type="component" value="Unassembled WGS sequence"/>
</dbReference>
<protein>
    <submittedName>
        <fullName evidence="2">Uncharacterized protein</fullName>
    </submittedName>
</protein>
<reference evidence="2 3" key="1">
    <citation type="submission" date="2016-07" db="EMBL/GenBank/DDBJ databases">
        <title>Draft genome of the white-rot fungus Obba rivulosa 3A-2.</title>
        <authorList>
            <consortium name="DOE Joint Genome Institute"/>
            <person name="Miettinen O."/>
            <person name="Riley R."/>
            <person name="Acob R."/>
            <person name="Barry K."/>
            <person name="Cullen D."/>
            <person name="De Vries R."/>
            <person name="Hainaut M."/>
            <person name="Hatakka A."/>
            <person name="Henrissat B."/>
            <person name="Hilden K."/>
            <person name="Kuo R."/>
            <person name="Labutti K."/>
            <person name="Lipzen A."/>
            <person name="Makela M.R."/>
            <person name="Sandor L."/>
            <person name="Spatafora J.W."/>
            <person name="Grigoriev I.V."/>
            <person name="Hibbett D.S."/>
        </authorList>
    </citation>
    <scope>NUCLEOTIDE SEQUENCE [LARGE SCALE GENOMIC DNA]</scope>
    <source>
        <strain evidence="2 3">3A-2</strain>
    </source>
</reference>
<organism evidence="2 3">
    <name type="scientific">Obba rivulosa</name>
    <dbReference type="NCBI Taxonomy" id="1052685"/>
    <lineage>
        <taxon>Eukaryota</taxon>
        <taxon>Fungi</taxon>
        <taxon>Dikarya</taxon>
        <taxon>Basidiomycota</taxon>
        <taxon>Agaricomycotina</taxon>
        <taxon>Agaricomycetes</taxon>
        <taxon>Polyporales</taxon>
        <taxon>Gelatoporiaceae</taxon>
        <taxon>Obba</taxon>
    </lineage>
</organism>
<dbReference type="EMBL" id="KV722356">
    <property type="protein sequence ID" value="OCH93304.1"/>
    <property type="molecule type" value="Genomic_DNA"/>
</dbReference>
<gene>
    <name evidence="2" type="ORF">OBBRIDRAFT_326113</name>
</gene>
<keyword evidence="1" id="KW-1133">Transmembrane helix</keyword>
<name>A0A8E2DPD1_9APHY</name>
<keyword evidence="1" id="KW-0812">Transmembrane</keyword>
<evidence type="ECO:0000256" key="1">
    <source>
        <dbReference type="SAM" id="Phobius"/>
    </source>
</evidence>
<dbReference type="AlphaFoldDB" id="A0A8E2DPD1"/>
<feature type="transmembrane region" description="Helical" evidence="1">
    <location>
        <begin position="53"/>
        <end position="74"/>
    </location>
</feature>
<keyword evidence="1" id="KW-0472">Membrane</keyword>
<sequence length="83" mass="8980">MTVYLRDIESTESGFEPVAAVFTVPKALTLWSILFLFTDVLPLLLTVPDLLNAAALGVIAIMVAVAFVMMAVVLRQPSVDLMV</sequence>
<keyword evidence="3" id="KW-1185">Reference proteome</keyword>
<evidence type="ECO:0000313" key="2">
    <source>
        <dbReference type="EMBL" id="OCH93304.1"/>
    </source>
</evidence>
<proteinExistence type="predicted"/>
<accession>A0A8E2DPD1</accession>
<evidence type="ECO:0000313" key="3">
    <source>
        <dbReference type="Proteomes" id="UP000250043"/>
    </source>
</evidence>